<organism evidence="2 3">
    <name type="scientific">Candidatus Daviesbacteria bacterium GW2011_GWB1_41_5</name>
    <dbReference type="NCBI Taxonomy" id="1618429"/>
    <lineage>
        <taxon>Bacteria</taxon>
        <taxon>Candidatus Daviesiibacteriota</taxon>
    </lineage>
</organism>
<evidence type="ECO:0000313" key="2">
    <source>
        <dbReference type="EMBL" id="KKS12011.1"/>
    </source>
</evidence>
<feature type="non-terminal residue" evidence="2">
    <location>
        <position position="1"/>
    </location>
</feature>
<proteinExistence type="predicted"/>
<accession>A0A0G0YQS5</accession>
<evidence type="ECO:0000256" key="1">
    <source>
        <dbReference type="SAM" id="MobiDB-lite"/>
    </source>
</evidence>
<sequence length="41" mass="4689">RRGNKIFDCTANSYENQNHDRKYNRADNPINEFSVNGDGAS</sequence>
<feature type="region of interest" description="Disordered" evidence="1">
    <location>
        <begin position="18"/>
        <end position="41"/>
    </location>
</feature>
<dbReference type="AlphaFoldDB" id="A0A0G0YQS5"/>
<reference evidence="2 3" key="1">
    <citation type="journal article" date="2015" name="Nature">
        <title>rRNA introns, odd ribosomes, and small enigmatic genomes across a large radiation of phyla.</title>
        <authorList>
            <person name="Brown C.T."/>
            <person name="Hug L.A."/>
            <person name="Thomas B.C."/>
            <person name="Sharon I."/>
            <person name="Castelle C.J."/>
            <person name="Singh A."/>
            <person name="Wilkins M.J."/>
            <person name="Williams K.H."/>
            <person name="Banfield J.F."/>
        </authorList>
    </citation>
    <scope>NUCLEOTIDE SEQUENCE [LARGE SCALE GENOMIC DNA]</scope>
</reference>
<dbReference type="EMBL" id="LCBN01000059">
    <property type="protein sequence ID" value="KKS12011.1"/>
    <property type="molecule type" value="Genomic_DNA"/>
</dbReference>
<dbReference type="Proteomes" id="UP000034753">
    <property type="component" value="Unassembled WGS sequence"/>
</dbReference>
<name>A0A0G0YQS5_9BACT</name>
<gene>
    <name evidence="2" type="ORF">UU67_C0059G0009</name>
</gene>
<protein>
    <submittedName>
        <fullName evidence="2">Uncharacterized protein</fullName>
    </submittedName>
</protein>
<evidence type="ECO:0000313" key="3">
    <source>
        <dbReference type="Proteomes" id="UP000034753"/>
    </source>
</evidence>
<comment type="caution">
    <text evidence="2">The sequence shown here is derived from an EMBL/GenBank/DDBJ whole genome shotgun (WGS) entry which is preliminary data.</text>
</comment>